<reference evidence="5" key="2">
    <citation type="journal article" date="2021" name="PeerJ">
        <title>Extensive microbial diversity within the chicken gut microbiome revealed by metagenomics and culture.</title>
        <authorList>
            <person name="Gilroy R."/>
            <person name="Ravi A."/>
            <person name="Getino M."/>
            <person name="Pursley I."/>
            <person name="Horton D.L."/>
            <person name="Alikhan N.F."/>
            <person name="Baker D."/>
            <person name="Gharbi K."/>
            <person name="Hall N."/>
            <person name="Watson M."/>
            <person name="Adriaenssens E.M."/>
            <person name="Foster-Nyarko E."/>
            <person name="Jarju S."/>
            <person name="Secka A."/>
            <person name="Antonio M."/>
            <person name="Oren A."/>
            <person name="Chaudhuri R.R."/>
            <person name="La Ragione R."/>
            <person name="Hildebrand F."/>
            <person name="Pallen M.J."/>
        </authorList>
    </citation>
    <scope>NUCLEOTIDE SEQUENCE</scope>
    <source>
        <strain evidence="5">ChiSjej3B21-11622</strain>
    </source>
</reference>
<dbReference type="InterPro" id="IPR050465">
    <property type="entry name" value="UPF0194_transport"/>
</dbReference>
<feature type="region of interest" description="Disordered" evidence="4">
    <location>
        <begin position="717"/>
        <end position="739"/>
    </location>
</feature>
<protein>
    <submittedName>
        <fullName evidence="5">Biotin/lipoyl-binding protein</fullName>
    </submittedName>
</protein>
<dbReference type="PANTHER" id="PTHR32347">
    <property type="entry name" value="EFFLUX SYSTEM COMPONENT YKNX-RELATED"/>
    <property type="match status" value="1"/>
</dbReference>
<proteinExistence type="predicted"/>
<keyword evidence="2 3" id="KW-0175">Coiled coil</keyword>
<feature type="compositionally biased region" description="Low complexity" evidence="4">
    <location>
        <begin position="211"/>
        <end position="228"/>
    </location>
</feature>
<evidence type="ECO:0000313" key="6">
    <source>
        <dbReference type="Proteomes" id="UP000886886"/>
    </source>
</evidence>
<dbReference type="Proteomes" id="UP000886886">
    <property type="component" value="Unassembled WGS sequence"/>
</dbReference>
<evidence type="ECO:0000256" key="2">
    <source>
        <dbReference type="ARBA" id="ARBA00023054"/>
    </source>
</evidence>
<evidence type="ECO:0000313" key="5">
    <source>
        <dbReference type="EMBL" id="HIQ95573.1"/>
    </source>
</evidence>
<dbReference type="Gene3D" id="2.40.420.20">
    <property type="match status" value="1"/>
</dbReference>
<evidence type="ECO:0000256" key="3">
    <source>
        <dbReference type="SAM" id="Coils"/>
    </source>
</evidence>
<sequence length="739" mass="79733">MNKKKTLTGILLGMTALLAGGFAAGGLLLRGGVRIPVVEVSDLSTGFFSDSGSSFGTVTTKANQEVYLDSEGLVTKVYVKPGDRVKVGDKILSYDTTLLELELEESTLEKQMKELELKGVEADLKKLQAVTPIPDPPKTASSAAEDDVGEVEEPADASSDEPNEEAKASLKQNTVVMTASSGVVVIETETSGNDGAALLEESAPDIQEAGQPETQGEPETEPPAAEEAPPAPEPTLPQPVPDTSQPADTGNESLPPGNTGDGNNSPVTIIPEIQESETLQAEPIEPIPQETQAPGNGGGEEQPQETEVEQGTETSSEPVIIQETEALPDTEEIPEIGLEGETSDSPLGEIKAYRILHYRTKPYKGEGTKEKPYVFFCKDKAVIRASFMNKILGFNARGTSRKKGGMHRDGKGCYAILEIREGDDISGGYVKSIQINGTVPVAKAFAPDLTWTFSTNGMEKNVPVVIEEESSADEGEGWIDPGFENWNDADVYTVSELKKAIREKQKEIEDLKLEIRETDLKISKHQRKLEKATVVSSIHGVVKEVGDLKAEQEGTPFIKITSDSGLYVRGTINEFQLESIKAGNRVSGYSYDSETYFDAEITEISTYPSAIKDGDSSGNPNSSSYPYLAYIQKPGALKDGEGVSLTLEKNGNDSEDQEILSLPKAYLRSEHGQSYVYLQDADKKLKKQYVKTGRIADGSVEITAGLSRDDKIAFPYAPQIKEGAKTKEGTSANETPEEF</sequence>
<feature type="region of interest" description="Disordered" evidence="4">
    <location>
        <begin position="129"/>
        <end position="173"/>
    </location>
</feature>
<dbReference type="PANTHER" id="PTHR32347:SF14">
    <property type="entry name" value="EFFLUX SYSTEM COMPONENT YKNX-RELATED"/>
    <property type="match status" value="1"/>
</dbReference>
<reference evidence="5" key="1">
    <citation type="submission" date="2020-10" db="EMBL/GenBank/DDBJ databases">
        <authorList>
            <person name="Gilroy R."/>
        </authorList>
    </citation>
    <scope>NUCLEOTIDE SEQUENCE</scope>
    <source>
        <strain evidence="5">ChiSjej3B21-11622</strain>
    </source>
</reference>
<gene>
    <name evidence="5" type="ORF">IAB26_03325</name>
</gene>
<dbReference type="EMBL" id="DVFT01000046">
    <property type="protein sequence ID" value="HIQ95573.1"/>
    <property type="molecule type" value="Genomic_DNA"/>
</dbReference>
<feature type="compositionally biased region" description="Polar residues" evidence="4">
    <location>
        <begin position="729"/>
        <end position="739"/>
    </location>
</feature>
<feature type="coiled-coil region" evidence="3">
    <location>
        <begin position="494"/>
        <end position="528"/>
    </location>
</feature>
<feature type="compositionally biased region" description="Acidic residues" evidence="4">
    <location>
        <begin position="144"/>
        <end position="163"/>
    </location>
</feature>
<name>A0A9D0ZU14_9FIRM</name>
<dbReference type="GO" id="GO:0030313">
    <property type="term" value="C:cell envelope"/>
    <property type="evidence" value="ECO:0007669"/>
    <property type="project" value="UniProtKB-SubCell"/>
</dbReference>
<organism evidence="5 6">
    <name type="scientific">Candidatus Limivivens merdigallinarum</name>
    <dbReference type="NCBI Taxonomy" id="2840859"/>
    <lineage>
        <taxon>Bacteria</taxon>
        <taxon>Bacillati</taxon>
        <taxon>Bacillota</taxon>
        <taxon>Clostridia</taxon>
        <taxon>Lachnospirales</taxon>
        <taxon>Lachnospiraceae</taxon>
        <taxon>Lachnospiraceae incertae sedis</taxon>
        <taxon>Candidatus Limivivens</taxon>
    </lineage>
</organism>
<evidence type="ECO:0000256" key="1">
    <source>
        <dbReference type="ARBA" id="ARBA00004196"/>
    </source>
</evidence>
<evidence type="ECO:0000256" key="4">
    <source>
        <dbReference type="SAM" id="MobiDB-lite"/>
    </source>
</evidence>
<feature type="compositionally biased region" description="Pro residues" evidence="4">
    <location>
        <begin position="229"/>
        <end position="240"/>
    </location>
</feature>
<dbReference type="AlphaFoldDB" id="A0A9D0ZU14"/>
<accession>A0A9D0ZU14</accession>
<feature type="region of interest" description="Disordered" evidence="4">
    <location>
        <begin position="280"/>
        <end position="345"/>
    </location>
</feature>
<comment type="subcellular location">
    <subcellularLocation>
        <location evidence="1">Cell envelope</location>
    </subcellularLocation>
</comment>
<feature type="compositionally biased region" description="Polar residues" evidence="4">
    <location>
        <begin position="242"/>
        <end position="252"/>
    </location>
</feature>
<comment type="caution">
    <text evidence="5">The sequence shown here is derived from an EMBL/GenBank/DDBJ whole genome shotgun (WGS) entry which is preliminary data.</text>
</comment>
<feature type="region of interest" description="Disordered" evidence="4">
    <location>
        <begin position="206"/>
        <end position="268"/>
    </location>
</feature>